<dbReference type="PANTHER" id="PTHR22893">
    <property type="entry name" value="NADH OXIDOREDUCTASE-RELATED"/>
    <property type="match status" value="1"/>
</dbReference>
<dbReference type="Gene3D" id="3.20.20.70">
    <property type="entry name" value="Aldolase class I"/>
    <property type="match status" value="1"/>
</dbReference>
<accession>R9AHX3</accession>
<dbReference type="InterPro" id="IPR045247">
    <property type="entry name" value="Oye-like"/>
</dbReference>
<proteinExistence type="predicted"/>
<name>R9AHX3_WALI9</name>
<dbReference type="Pfam" id="PF00724">
    <property type="entry name" value="Oxidored_FMN"/>
    <property type="match status" value="1"/>
</dbReference>
<dbReference type="InterPro" id="IPR001155">
    <property type="entry name" value="OxRdtase_FMN_N"/>
</dbReference>
<dbReference type="GO" id="GO:0016491">
    <property type="term" value="F:oxidoreductase activity"/>
    <property type="evidence" value="ECO:0007669"/>
    <property type="project" value="InterPro"/>
</dbReference>
<dbReference type="AlphaFoldDB" id="R9AHX3"/>
<dbReference type="EMBL" id="KE007239">
    <property type="protein sequence ID" value="EOQ99665.1"/>
    <property type="molecule type" value="Genomic_DNA"/>
</dbReference>
<dbReference type="OMA" id="ENRFRFP"/>
<dbReference type="OrthoDB" id="276546at2759"/>
<dbReference type="PANTHER" id="PTHR22893:SF91">
    <property type="entry name" value="NADPH DEHYDROGENASE 2-RELATED"/>
    <property type="match status" value="1"/>
</dbReference>
<sequence length="336" mass="37377">MLGECTLRHRIAMAPLTRMRVDDDGVLSPHTPLYYRQRASEGGLILSEATLPAREAGGLPRLPGIYTQRQIERWRQVVDGVHEAGGYIFCQLYALGRIADPALVNVVGMSHDVYNGNIVSQLSETDVRRYISHFSQAAVNAVAGARFDGVEIHAANGYLLDQAIQLSHTRTDGFGGLNNLAFPFQVVESTAMAVGERRTGVRISPFSRYQGMRAGEDPYSAFEPLVRILVQNLPNLAYIHFVEGFSDQDIKMGDELKSQIKMAGIPVISNLCYALDVANRRAEEFDEIVAFGKHFVSNPDLPERLRNGWPLNEPDSTTYYSGGEKGYTDYPFYKPQ</sequence>
<dbReference type="SUPFAM" id="SSF51395">
    <property type="entry name" value="FMN-linked oxidoreductases"/>
    <property type="match status" value="1"/>
</dbReference>
<evidence type="ECO:0000313" key="3">
    <source>
        <dbReference type="Proteomes" id="UP000014064"/>
    </source>
</evidence>
<dbReference type="GO" id="GO:0010181">
    <property type="term" value="F:FMN binding"/>
    <property type="evidence" value="ECO:0007669"/>
    <property type="project" value="InterPro"/>
</dbReference>
<dbReference type="RefSeq" id="XP_009269400.1">
    <property type="nucleotide sequence ID" value="XM_009271125.1"/>
</dbReference>
<dbReference type="Proteomes" id="UP000014064">
    <property type="component" value="Unassembled WGS sequence"/>
</dbReference>
<dbReference type="eggNOG" id="KOG0134">
    <property type="taxonomic scope" value="Eukaryota"/>
</dbReference>
<evidence type="ECO:0000313" key="2">
    <source>
        <dbReference type="EMBL" id="EOQ99665.1"/>
    </source>
</evidence>
<dbReference type="InterPro" id="IPR013785">
    <property type="entry name" value="Aldolase_TIM"/>
</dbReference>
<organism evidence="2 3">
    <name type="scientific">Wallemia ichthyophaga (strain EXF-994 / CBS 113033)</name>
    <dbReference type="NCBI Taxonomy" id="1299270"/>
    <lineage>
        <taxon>Eukaryota</taxon>
        <taxon>Fungi</taxon>
        <taxon>Dikarya</taxon>
        <taxon>Basidiomycota</taxon>
        <taxon>Wallemiomycotina</taxon>
        <taxon>Wallemiomycetes</taxon>
        <taxon>Wallemiales</taxon>
        <taxon>Wallemiaceae</taxon>
        <taxon>Wallemia</taxon>
    </lineage>
</organism>
<evidence type="ECO:0000259" key="1">
    <source>
        <dbReference type="Pfam" id="PF00724"/>
    </source>
</evidence>
<reference evidence="3" key="1">
    <citation type="journal article" date="2013" name="BMC Genomics">
        <title>Genome and transcriptome sequencing of the halophilic fungus Wallemia ichthyophaga: haloadaptations present and absent.</title>
        <authorList>
            <person name="Zajc J."/>
            <person name="Liu Y."/>
            <person name="Dai W."/>
            <person name="Yang Z."/>
            <person name="Hu J."/>
            <person name="Gostincar C."/>
            <person name="Gunde-Cimerman N."/>
        </authorList>
    </citation>
    <scope>NUCLEOTIDE SEQUENCE [LARGE SCALE GENOMIC DNA]</scope>
    <source>
        <strain evidence="3">EXF-994 / CBS 113033</strain>
    </source>
</reference>
<keyword evidence="3" id="KW-1185">Reference proteome</keyword>
<dbReference type="HOGENOM" id="CLU_012153_0_3_1"/>
<gene>
    <name evidence="2" type="ORF">J056_001497</name>
</gene>
<dbReference type="GeneID" id="20374449"/>
<dbReference type="KEGG" id="wic:J056_001497"/>
<protein>
    <submittedName>
        <fullName evidence="2">12-oxophytodienoate reductase 1</fullName>
    </submittedName>
</protein>
<feature type="domain" description="NADH:flavin oxidoreductase/NADH oxidase N-terminal" evidence="1">
    <location>
        <begin position="2"/>
        <end position="312"/>
    </location>
</feature>